<evidence type="ECO:0000313" key="14">
    <source>
        <dbReference type="Proteomes" id="UP000317650"/>
    </source>
</evidence>
<feature type="compositionally biased region" description="Basic and acidic residues" evidence="9">
    <location>
        <begin position="136"/>
        <end position="159"/>
    </location>
</feature>
<evidence type="ECO:0000256" key="5">
    <source>
        <dbReference type="ARBA" id="ARBA00023242"/>
    </source>
</evidence>
<dbReference type="Gene3D" id="1.20.930.10">
    <property type="entry name" value="Conserved domain common to transcription factors TFIIS, elongin A, CRSP70"/>
    <property type="match status" value="1"/>
</dbReference>
<evidence type="ECO:0000256" key="6">
    <source>
        <dbReference type="PROSITE-ProRule" id="PRU00472"/>
    </source>
</evidence>
<evidence type="ECO:0000256" key="1">
    <source>
        <dbReference type="ARBA" id="ARBA00004123"/>
    </source>
</evidence>
<keyword evidence="8" id="KW-0238">DNA-binding</keyword>
<dbReference type="CDD" id="cd13749">
    <property type="entry name" value="Zn-ribbon_TFIIS"/>
    <property type="match status" value="1"/>
</dbReference>
<dbReference type="InterPro" id="IPR017923">
    <property type="entry name" value="TFIIS_N"/>
</dbReference>
<dbReference type="SUPFAM" id="SSF57783">
    <property type="entry name" value="Zinc beta-ribbon"/>
    <property type="match status" value="1"/>
</dbReference>
<dbReference type="STRING" id="52838.A0A4S8KCV0"/>
<feature type="region of interest" description="Disordered" evidence="9">
    <location>
        <begin position="136"/>
        <end position="199"/>
    </location>
</feature>
<proteinExistence type="inferred from homology"/>
<evidence type="ECO:0000256" key="7">
    <source>
        <dbReference type="PROSITE-ProRule" id="PRU00649"/>
    </source>
</evidence>
<dbReference type="GO" id="GO:0005634">
    <property type="term" value="C:nucleus"/>
    <property type="evidence" value="ECO:0007669"/>
    <property type="project" value="UniProtKB-SubCell"/>
</dbReference>
<dbReference type="EMBL" id="PYDT01000001">
    <property type="protein sequence ID" value="THU72971.1"/>
    <property type="molecule type" value="Genomic_DNA"/>
</dbReference>
<feature type="domain" description="TFIIS-type" evidence="10">
    <location>
        <begin position="343"/>
        <end position="383"/>
    </location>
</feature>
<dbReference type="InterPro" id="IPR003618">
    <property type="entry name" value="TFIIS_cen_dom"/>
</dbReference>
<dbReference type="SMART" id="SM00510">
    <property type="entry name" value="TFS2M"/>
    <property type="match status" value="1"/>
</dbReference>
<comment type="function">
    <text evidence="8">Necessary for efficient RNA polymerase II transcription elongation past template-encoded arresting sites.</text>
</comment>
<comment type="caution">
    <text evidence="13">The sequence shown here is derived from an EMBL/GenBank/DDBJ whole genome shotgun (WGS) entry which is preliminary data.</text>
</comment>
<dbReference type="GO" id="GO:0008270">
    <property type="term" value="F:zinc ion binding"/>
    <property type="evidence" value="ECO:0007669"/>
    <property type="project" value="UniProtKB-UniRule"/>
</dbReference>
<dbReference type="GO" id="GO:0003677">
    <property type="term" value="F:DNA binding"/>
    <property type="evidence" value="ECO:0007669"/>
    <property type="project" value="UniProtKB-KW"/>
</dbReference>
<dbReference type="GO" id="GO:0006368">
    <property type="term" value="P:transcription elongation by RNA polymerase II"/>
    <property type="evidence" value="ECO:0007669"/>
    <property type="project" value="InterPro"/>
</dbReference>
<feature type="domain" description="TFIIS N-terminal" evidence="11">
    <location>
        <begin position="10"/>
        <end position="87"/>
    </location>
</feature>
<comment type="similarity">
    <text evidence="8">Belongs to the TFS-II family.</text>
</comment>
<accession>A0A4S8KCV0</accession>
<dbReference type="FunFam" id="2.20.25.10:FF:000001">
    <property type="entry name" value="Probable Transcription elongation factor S-II"/>
    <property type="match status" value="1"/>
</dbReference>
<dbReference type="InterPro" id="IPR006289">
    <property type="entry name" value="TFSII"/>
</dbReference>
<dbReference type="InterPro" id="IPR001222">
    <property type="entry name" value="Znf_TFIIS"/>
</dbReference>
<evidence type="ECO:0000259" key="10">
    <source>
        <dbReference type="PROSITE" id="PS51133"/>
    </source>
</evidence>
<keyword evidence="2 8" id="KW-0479">Metal-binding</keyword>
<comment type="subcellular location">
    <subcellularLocation>
        <location evidence="1 7 8">Nucleus</location>
    </subcellularLocation>
</comment>
<evidence type="ECO:0000256" key="8">
    <source>
        <dbReference type="RuleBase" id="RU368078"/>
    </source>
</evidence>
<dbReference type="SUPFAM" id="SSF47676">
    <property type="entry name" value="Conserved domain common to transcription factors TFIIS, elongin A, CRSP70"/>
    <property type="match status" value="1"/>
</dbReference>
<evidence type="ECO:0000256" key="3">
    <source>
        <dbReference type="ARBA" id="ARBA00022771"/>
    </source>
</evidence>
<keyword evidence="8" id="KW-0804">Transcription</keyword>
<dbReference type="NCBIfam" id="TIGR01385">
    <property type="entry name" value="TFSII"/>
    <property type="match status" value="1"/>
</dbReference>
<dbReference type="InterPro" id="IPR036575">
    <property type="entry name" value="TFIIS_cen_dom_sf"/>
</dbReference>
<keyword evidence="8" id="KW-0805">Transcription regulation</keyword>
<dbReference type="PIRSF" id="PIRSF006704">
    <property type="entry name" value="TF_IIS"/>
    <property type="match status" value="1"/>
</dbReference>
<keyword evidence="5 7" id="KW-0539">Nucleus</keyword>
<dbReference type="SMART" id="SM00509">
    <property type="entry name" value="TFS2N"/>
    <property type="match status" value="1"/>
</dbReference>
<dbReference type="PROSITE" id="PS51321">
    <property type="entry name" value="TFIIS_CENTRAL"/>
    <property type="match status" value="1"/>
</dbReference>
<dbReference type="InterPro" id="IPR003617">
    <property type="entry name" value="TFIIS/CRSP70_N_sub"/>
</dbReference>
<keyword evidence="14" id="KW-1185">Reference proteome</keyword>
<dbReference type="Gene3D" id="2.20.25.10">
    <property type="match status" value="1"/>
</dbReference>
<dbReference type="SUPFAM" id="SSF46942">
    <property type="entry name" value="Elongation factor TFIIS domain 2"/>
    <property type="match status" value="1"/>
</dbReference>
<dbReference type="Pfam" id="PF07500">
    <property type="entry name" value="TFIIS_M"/>
    <property type="match status" value="1"/>
</dbReference>
<organism evidence="13 14">
    <name type="scientific">Musa balbisiana</name>
    <name type="common">Banana</name>
    <dbReference type="NCBI Taxonomy" id="52838"/>
    <lineage>
        <taxon>Eukaryota</taxon>
        <taxon>Viridiplantae</taxon>
        <taxon>Streptophyta</taxon>
        <taxon>Embryophyta</taxon>
        <taxon>Tracheophyta</taxon>
        <taxon>Spermatophyta</taxon>
        <taxon>Magnoliopsida</taxon>
        <taxon>Liliopsida</taxon>
        <taxon>Zingiberales</taxon>
        <taxon>Musaceae</taxon>
        <taxon>Musa</taxon>
    </lineage>
</organism>
<feature type="compositionally biased region" description="Basic and acidic residues" evidence="9">
    <location>
        <begin position="173"/>
        <end position="182"/>
    </location>
</feature>
<dbReference type="Pfam" id="PF08711">
    <property type="entry name" value="Med26"/>
    <property type="match status" value="1"/>
</dbReference>
<keyword evidence="3 6" id="KW-0863">Zinc-finger</keyword>
<gene>
    <name evidence="13" type="ORF">C4D60_Mb04t17850</name>
</gene>
<sequence>MEKELLQTFDIAKKAADVAAEAGGPSPEVDRCVDALRRLRRIPVTTQNLVETQVGKRLRYLTKHCHSKIQVEASALLEFWKNVVIQETSNSTRNGSSDDKSSIKIFKSERTETVKVNKTSKSGPVIMDGISTSESYKFDRKDRDQSMKAEISKSERNKIENNSSNDSGVLAVNDERIPKGDHQASTTKKPSMVPAGPPKLTTMVKCNDPVRDKVRELLAEAFSKVSCETSEDERDEVRNILDEVDACDPIRAAVMVESVMFEKLGRSNGSQKLKYRSIMFNLKDGNNTDLRRRVLVGEVKPEKLIAMTPEEMASDKRKLANKQIKEKALFECERGGPPKATTDQFKCGRCGQRKTTYYQMQTRSADEPMTTFVTCVNCNNHWKFC</sequence>
<evidence type="ECO:0000256" key="2">
    <source>
        <dbReference type="ARBA" id="ARBA00022723"/>
    </source>
</evidence>
<dbReference type="PANTHER" id="PTHR11477">
    <property type="entry name" value="TRANSCRIPTION FACTOR S-II ZINC FINGER DOMAIN-CONTAINING PROTEIN"/>
    <property type="match status" value="1"/>
</dbReference>
<dbReference type="PROSITE" id="PS51133">
    <property type="entry name" value="ZF_TFIIS_2"/>
    <property type="match status" value="1"/>
</dbReference>
<reference evidence="13 14" key="1">
    <citation type="journal article" date="2019" name="Nat. Plants">
        <title>Genome sequencing of Musa balbisiana reveals subgenome evolution and function divergence in polyploid bananas.</title>
        <authorList>
            <person name="Yao X."/>
        </authorList>
    </citation>
    <scope>NUCLEOTIDE SEQUENCE [LARGE SCALE GENOMIC DNA]</scope>
    <source>
        <strain evidence="14">cv. DH-PKW</strain>
        <tissue evidence="13">Leaves</tissue>
    </source>
</reference>
<keyword evidence="4 8" id="KW-0862">Zinc</keyword>
<dbReference type="PANTHER" id="PTHR11477:SF0">
    <property type="entry name" value="IP08861P-RELATED"/>
    <property type="match status" value="1"/>
</dbReference>
<dbReference type="CDD" id="cd00183">
    <property type="entry name" value="TFIIS_I"/>
    <property type="match status" value="1"/>
</dbReference>
<protein>
    <recommendedName>
        <fullName evidence="8">Transcription elongation factor</fullName>
    </recommendedName>
</protein>
<dbReference type="Gene3D" id="1.10.472.30">
    <property type="entry name" value="Transcription elongation factor S-II, central domain"/>
    <property type="match status" value="1"/>
</dbReference>
<dbReference type="PROSITE" id="PS00466">
    <property type="entry name" value="ZF_TFIIS_1"/>
    <property type="match status" value="1"/>
</dbReference>
<evidence type="ECO:0000259" key="12">
    <source>
        <dbReference type="PROSITE" id="PS51321"/>
    </source>
</evidence>
<evidence type="ECO:0000259" key="11">
    <source>
        <dbReference type="PROSITE" id="PS51319"/>
    </source>
</evidence>
<dbReference type="AlphaFoldDB" id="A0A4S8KCV0"/>
<evidence type="ECO:0000256" key="9">
    <source>
        <dbReference type="SAM" id="MobiDB-lite"/>
    </source>
</evidence>
<dbReference type="SMART" id="SM00440">
    <property type="entry name" value="ZnF_C2C2"/>
    <property type="match status" value="1"/>
</dbReference>
<evidence type="ECO:0000313" key="13">
    <source>
        <dbReference type="EMBL" id="THU72971.1"/>
    </source>
</evidence>
<dbReference type="PROSITE" id="PS51319">
    <property type="entry name" value="TFIIS_N"/>
    <property type="match status" value="1"/>
</dbReference>
<evidence type="ECO:0000256" key="4">
    <source>
        <dbReference type="ARBA" id="ARBA00022833"/>
    </source>
</evidence>
<dbReference type="InterPro" id="IPR035100">
    <property type="entry name" value="TF_IIS-typ"/>
</dbReference>
<feature type="domain" description="TFIIS central" evidence="12">
    <location>
        <begin position="210"/>
        <end position="340"/>
    </location>
</feature>
<dbReference type="Pfam" id="PF01096">
    <property type="entry name" value="Zn_ribbon_TFIIS"/>
    <property type="match status" value="1"/>
</dbReference>
<dbReference type="Proteomes" id="UP000317650">
    <property type="component" value="Chromosome 4"/>
</dbReference>
<dbReference type="InterPro" id="IPR035441">
    <property type="entry name" value="TFIIS/LEDGF_dom_sf"/>
</dbReference>
<name>A0A4S8KCV0_MUSBA</name>